<accession>A0A2U3KAM1</accession>
<feature type="signal peptide" evidence="5">
    <location>
        <begin position="1"/>
        <end position="23"/>
    </location>
</feature>
<organism evidence="7 8">
    <name type="scientific">Candidatus Sulfotelmatobacter kueseliae</name>
    <dbReference type="NCBI Taxonomy" id="2042962"/>
    <lineage>
        <taxon>Bacteria</taxon>
        <taxon>Pseudomonadati</taxon>
        <taxon>Acidobacteriota</taxon>
        <taxon>Terriglobia</taxon>
        <taxon>Terriglobales</taxon>
        <taxon>Candidatus Korobacteraceae</taxon>
        <taxon>Candidatus Sulfotelmatobacter</taxon>
    </lineage>
</organism>
<evidence type="ECO:0000256" key="3">
    <source>
        <dbReference type="ARBA" id="ARBA00023237"/>
    </source>
</evidence>
<feature type="domain" description="TonB-dependent transporter Oar-like beta-barrel" evidence="6">
    <location>
        <begin position="247"/>
        <end position="1330"/>
    </location>
</feature>
<feature type="compositionally biased region" description="Low complexity" evidence="4">
    <location>
        <begin position="454"/>
        <end position="466"/>
    </location>
</feature>
<proteinExistence type="predicted"/>
<keyword evidence="3" id="KW-0998">Cell outer membrane</keyword>
<evidence type="ECO:0000256" key="2">
    <source>
        <dbReference type="ARBA" id="ARBA00023136"/>
    </source>
</evidence>
<sequence length="1338" mass="144557">MHRFNRIFFSFSLAITVCTAILAWPQTSTTSLRGTILDKTGATLPQATVTLSSPEQGFSRTTKTSQAGGYEFVQVPPGTYQLTVQMAGFRKAEQRNVQLLVGTPATINITMEVGSISETVEVTGKAPLVNTQDATLGHAFDANQIASLPFEGRDPTGILSLQAGVVFTGNGTHIKSGSDSRSGSVNGARSDQTNVTLDGVDNNDQLLGTAFQGAVRAPLDSLQEFKVTTSNSDADSGRSSGGQVSLVTKSGTNHIHGGVYEYYRPTFTTANDWFNKAVQLNSGEPNTPPFLLRNTFGAFLGGPIKKDRLFYFLAYEGQRKRENIPVTRVVPSANLRNGIMQYPCVGSAGCPPSGIQTLTAADLASMDPNCSGLGTCPLGRGPNPAVEEIFQQYPLPNTDTVGDGLDFRGFSFSSPLPAKLDAYVAKVDYNLTADGNHRIFVRSILNNDNQSGRTSSSPTAAASPTSITGDGGEQFPGQPQQSVLRDNNKGLSVGYAATLSNTLINNFHFGFAREGLDQAGLQTRAYVDFRGLDNITAQTPTINTNVPVFNWVDDIAKIKGRHTLQFGTNIRRVDNERVSNAQSFFFAQTDVYWLPTACIANCGTSLDPAVVGFPPVESSFGASYDYAVAALAGLVTQVFSNYQLTKNLSVLPQGTLSPRHFRDWEYEWYAQDAWRVKPNLTLTYGLRYSLLEPPYETTGTQGSPTISLNSYFKNRAAAMLQGQVYDPVISFGLSGQANGKAPYWAWDYKDLAPRLALAFAPSGNSGWGRKLWGGAGQTSIRLGYGIYYDHFGEGITNTFDRNGSFGLTTAISNSAGVQTVDGSARFSGLYTLPTTSQSPTFSCSANCPIVEPPPEGPFPVTPPLGPFNGGFAAYWGLDDKLKTPYSHVVDFSITRQLPRGLVFEASYVGRFAHRLLQEEDLAQPTDLVDPKTGMDYFQAVQALAKQYYAGTPIQNITPQTIGAKAYQYWQDVFPGAAGPASTQLGVYNPGVPCLGTAPANVTATQAMYDLFCYNKGIETSALEFADVPGLITGGCFPACATINGKQTQGYVFYSPQFSSLYAWRSIGNSAYNAGQFSLRRHSGGLEFDINYTYSKSIDEGSNAERISSYEGFGLGSQIINAWIPSQNRAVSDFDTTHIINANWVYDLPIGHGKQIGGGMGTVANAIFGGWSISGLWRWSTGYPFTTFSPKWATNFENSTPGVLIGPMPETGSFIVPELNGRSGPNVFKDPGITDPTNPNAAINVIRQAYPGEKGDRNIFRGPGTFNIDTGLSKIWQITENQNLKLTWEVFNVTNTPRFDVASMSLAGNTVLSSVTSFGNFTSTLSNSRVMEFALRYTF</sequence>
<dbReference type="Gene3D" id="2.60.40.1120">
    <property type="entry name" value="Carboxypeptidase-like, regulatory domain"/>
    <property type="match status" value="1"/>
</dbReference>
<dbReference type="GO" id="GO:0009279">
    <property type="term" value="C:cell outer membrane"/>
    <property type="evidence" value="ECO:0007669"/>
    <property type="project" value="UniProtKB-SubCell"/>
</dbReference>
<dbReference type="InterPro" id="IPR057601">
    <property type="entry name" value="Oar-like_b-barrel"/>
</dbReference>
<comment type="subcellular location">
    <subcellularLocation>
        <location evidence="1">Cell outer membrane</location>
    </subcellularLocation>
</comment>
<evidence type="ECO:0000256" key="5">
    <source>
        <dbReference type="SAM" id="SignalP"/>
    </source>
</evidence>
<name>A0A2U3KAM1_9BACT</name>
<dbReference type="Pfam" id="PF25183">
    <property type="entry name" value="OMP_b-brl_4"/>
    <property type="match status" value="1"/>
</dbReference>
<dbReference type="Pfam" id="PF13620">
    <property type="entry name" value="CarboxypepD_reg"/>
    <property type="match status" value="1"/>
</dbReference>
<dbReference type="SUPFAM" id="SSF49464">
    <property type="entry name" value="Carboxypeptidase regulatory domain-like"/>
    <property type="match status" value="1"/>
</dbReference>
<feature type="region of interest" description="Disordered" evidence="4">
    <location>
        <begin position="174"/>
        <end position="196"/>
    </location>
</feature>
<dbReference type="Proteomes" id="UP000238701">
    <property type="component" value="Unassembled WGS sequence"/>
</dbReference>
<feature type="chain" id="PRO_5015657129" description="TonB-dependent transporter Oar-like beta-barrel domain-containing protein" evidence="5">
    <location>
        <begin position="24"/>
        <end position="1338"/>
    </location>
</feature>
<evidence type="ECO:0000313" key="7">
    <source>
        <dbReference type="EMBL" id="SPF36658.1"/>
    </source>
</evidence>
<gene>
    <name evidence="7" type="ORF">SBA1_160028</name>
</gene>
<dbReference type="Gene3D" id="2.40.170.20">
    <property type="entry name" value="TonB-dependent receptor, beta-barrel domain"/>
    <property type="match status" value="1"/>
</dbReference>
<dbReference type="InterPro" id="IPR036942">
    <property type="entry name" value="Beta-barrel_TonB_sf"/>
</dbReference>
<dbReference type="InterPro" id="IPR008969">
    <property type="entry name" value="CarboxyPept-like_regulatory"/>
</dbReference>
<reference evidence="8" key="1">
    <citation type="submission" date="2018-02" db="EMBL/GenBank/DDBJ databases">
        <authorList>
            <person name="Hausmann B."/>
        </authorList>
    </citation>
    <scope>NUCLEOTIDE SEQUENCE [LARGE SCALE GENOMIC DNA]</scope>
    <source>
        <strain evidence="8">Peat soil MAG SbA1</strain>
    </source>
</reference>
<feature type="region of interest" description="Disordered" evidence="4">
    <location>
        <begin position="449"/>
        <end position="484"/>
    </location>
</feature>
<keyword evidence="5" id="KW-0732">Signal</keyword>
<evidence type="ECO:0000313" key="8">
    <source>
        <dbReference type="Proteomes" id="UP000238701"/>
    </source>
</evidence>
<dbReference type="EMBL" id="OMOD01000068">
    <property type="protein sequence ID" value="SPF36658.1"/>
    <property type="molecule type" value="Genomic_DNA"/>
</dbReference>
<keyword evidence="2" id="KW-0472">Membrane</keyword>
<evidence type="ECO:0000256" key="1">
    <source>
        <dbReference type="ARBA" id="ARBA00004442"/>
    </source>
</evidence>
<evidence type="ECO:0000256" key="4">
    <source>
        <dbReference type="SAM" id="MobiDB-lite"/>
    </source>
</evidence>
<protein>
    <recommendedName>
        <fullName evidence="6">TonB-dependent transporter Oar-like beta-barrel domain-containing protein</fullName>
    </recommendedName>
</protein>
<evidence type="ECO:0000259" key="6">
    <source>
        <dbReference type="Pfam" id="PF25183"/>
    </source>
</evidence>
<dbReference type="SUPFAM" id="SSF56935">
    <property type="entry name" value="Porins"/>
    <property type="match status" value="1"/>
</dbReference>